<keyword evidence="7" id="KW-1003">Cell membrane</keyword>
<dbReference type="Pfam" id="PF01554">
    <property type="entry name" value="MatE"/>
    <property type="match status" value="2"/>
</dbReference>
<dbReference type="RefSeq" id="WP_213540660.1">
    <property type="nucleotide sequence ID" value="NZ_AP023418.1"/>
</dbReference>
<reference evidence="14" key="1">
    <citation type="submission" date="2020-09" db="EMBL/GenBank/DDBJ databases">
        <title>New species isolated from human feces.</title>
        <authorList>
            <person name="Kitahara M."/>
            <person name="Shigeno Y."/>
            <person name="Shime M."/>
            <person name="Matsumoto Y."/>
            <person name="Nakamura S."/>
            <person name="Motooka D."/>
            <person name="Fukuoka S."/>
            <person name="Nishikawa H."/>
            <person name="Benno Y."/>
        </authorList>
    </citation>
    <scope>NUCLEOTIDE SEQUENCE</scope>
    <source>
        <strain evidence="14">MM50</strain>
    </source>
</reference>
<dbReference type="GO" id="GO:0042910">
    <property type="term" value="F:xenobiotic transmembrane transporter activity"/>
    <property type="evidence" value="ECO:0007669"/>
    <property type="project" value="InterPro"/>
</dbReference>
<evidence type="ECO:0000256" key="6">
    <source>
        <dbReference type="ARBA" id="ARBA00022449"/>
    </source>
</evidence>
<sequence>MQGEGLKKLQSGQPISTRELLLLIAQLSWPAILAQISSVVMQYIDTAMVGQLGSNASAAIGVVATTSWLFGDLCIALTIGFNVAVAQALGARQSEKARGIMKLAFLVCMAFSLVMMAIALGITGNLPRWLRADPAIWQDASAYFLVYVLSLPFMQMNNLCGGLLRSAGNMKTPGICMVVMCLLDVVFNAFLIFPSGTLRVLGVTLPGFGLGVLGASMGTALSQVVIAVVLVYILLVRSPELHLRRGEKARFTAAQLKRCLSISAPVMGERTILSTARMVTTAIVAPLGIIATAANSFAITAESLCYMSAFGVQAAASTLVGQSVGAGRKDLTYRLGWLTVALGMGLMVITGTLLYVLAPAMIGMMAVDEAVIELGVRVLRIEAFAEPLFGASIVASGVFQGTGSTLVPMLLNFGTMWGIRVPLSAILAAKWGLVGVWVAMALQLGVCGICFLIRLAGKRWLPKETLQ</sequence>
<evidence type="ECO:0000256" key="12">
    <source>
        <dbReference type="ARBA" id="ARBA00031636"/>
    </source>
</evidence>
<dbReference type="GO" id="GO:0006811">
    <property type="term" value="P:monoatomic ion transport"/>
    <property type="evidence" value="ECO:0007669"/>
    <property type="project" value="UniProtKB-KW"/>
</dbReference>
<dbReference type="PANTHER" id="PTHR43298">
    <property type="entry name" value="MULTIDRUG RESISTANCE PROTEIN NORM-RELATED"/>
    <property type="match status" value="1"/>
</dbReference>
<evidence type="ECO:0000256" key="13">
    <source>
        <dbReference type="SAM" id="Phobius"/>
    </source>
</evidence>
<keyword evidence="15" id="KW-1185">Reference proteome</keyword>
<dbReference type="GO" id="GO:0015297">
    <property type="term" value="F:antiporter activity"/>
    <property type="evidence" value="ECO:0007669"/>
    <property type="project" value="UniProtKB-KW"/>
</dbReference>
<keyword evidence="8 13" id="KW-0812">Transmembrane</keyword>
<evidence type="ECO:0000256" key="9">
    <source>
        <dbReference type="ARBA" id="ARBA00022989"/>
    </source>
</evidence>
<dbReference type="PIRSF" id="PIRSF006603">
    <property type="entry name" value="DinF"/>
    <property type="match status" value="1"/>
</dbReference>
<dbReference type="NCBIfam" id="TIGR00797">
    <property type="entry name" value="matE"/>
    <property type="match status" value="1"/>
</dbReference>
<evidence type="ECO:0000256" key="7">
    <source>
        <dbReference type="ARBA" id="ARBA00022475"/>
    </source>
</evidence>
<comment type="similarity">
    <text evidence="3">Belongs to the multi antimicrobial extrusion (MATE) (TC 2.A.66.1) family.</text>
</comment>
<name>A0A810Q6Z6_9FIRM</name>
<keyword evidence="5" id="KW-0813">Transport</keyword>
<comment type="subcellular location">
    <subcellularLocation>
        <location evidence="2">Cell membrane</location>
        <topology evidence="2">Multi-pass membrane protein</topology>
    </subcellularLocation>
</comment>
<evidence type="ECO:0000256" key="8">
    <source>
        <dbReference type="ARBA" id="ARBA00022692"/>
    </source>
</evidence>
<dbReference type="PANTHER" id="PTHR43298:SF2">
    <property type="entry name" value="FMN_FAD EXPORTER YEEO-RELATED"/>
    <property type="match status" value="1"/>
</dbReference>
<dbReference type="InterPro" id="IPR002528">
    <property type="entry name" value="MATE_fam"/>
</dbReference>
<feature type="transmembrane region" description="Helical" evidence="13">
    <location>
        <begin position="103"/>
        <end position="123"/>
    </location>
</feature>
<feature type="transmembrane region" description="Helical" evidence="13">
    <location>
        <begin position="337"/>
        <end position="367"/>
    </location>
</feature>
<feature type="transmembrane region" description="Helical" evidence="13">
    <location>
        <begin position="135"/>
        <end position="154"/>
    </location>
</feature>
<dbReference type="AlphaFoldDB" id="A0A810Q6Z6"/>
<dbReference type="InterPro" id="IPR048279">
    <property type="entry name" value="MdtK-like"/>
</dbReference>
<evidence type="ECO:0000256" key="3">
    <source>
        <dbReference type="ARBA" id="ARBA00010199"/>
    </source>
</evidence>
<keyword evidence="11 13" id="KW-0472">Membrane</keyword>
<evidence type="ECO:0000256" key="2">
    <source>
        <dbReference type="ARBA" id="ARBA00004651"/>
    </source>
</evidence>
<proteinExistence type="inferred from homology"/>
<dbReference type="CDD" id="cd13137">
    <property type="entry name" value="MATE_NorM_like"/>
    <property type="match status" value="1"/>
</dbReference>
<evidence type="ECO:0000313" key="14">
    <source>
        <dbReference type="EMBL" id="BCK82042.1"/>
    </source>
</evidence>
<dbReference type="InterPro" id="IPR050222">
    <property type="entry name" value="MATE_MdtK"/>
</dbReference>
<keyword evidence="9 13" id="KW-1133">Transmembrane helix</keyword>
<gene>
    <name evidence="14" type="ORF">MM50RIKEN_18050</name>
</gene>
<accession>A0A810Q6Z6</accession>
<dbReference type="KEGG" id="vcop:MM50RIKEN_18050"/>
<keyword evidence="10" id="KW-0406">Ion transport</keyword>
<feature type="transmembrane region" description="Helical" evidence="13">
    <location>
        <begin position="388"/>
        <end position="411"/>
    </location>
</feature>
<comment type="function">
    <text evidence="1">Multidrug efflux pump.</text>
</comment>
<protein>
    <recommendedName>
        <fullName evidence="4">Probable multidrug resistance protein NorM</fullName>
    </recommendedName>
    <alternativeName>
        <fullName evidence="12">Multidrug-efflux transporter</fullName>
    </alternativeName>
</protein>
<organism evidence="14 15">
    <name type="scientific">Vescimonas coprocola</name>
    <dbReference type="NCBI Taxonomy" id="2714355"/>
    <lineage>
        <taxon>Bacteria</taxon>
        <taxon>Bacillati</taxon>
        <taxon>Bacillota</taxon>
        <taxon>Clostridia</taxon>
        <taxon>Eubacteriales</taxon>
        <taxon>Oscillospiraceae</taxon>
        <taxon>Vescimonas</taxon>
    </lineage>
</organism>
<evidence type="ECO:0000256" key="10">
    <source>
        <dbReference type="ARBA" id="ARBA00023065"/>
    </source>
</evidence>
<feature type="transmembrane region" description="Helical" evidence="13">
    <location>
        <begin position="175"/>
        <end position="193"/>
    </location>
</feature>
<evidence type="ECO:0000313" key="15">
    <source>
        <dbReference type="Proteomes" id="UP000681035"/>
    </source>
</evidence>
<keyword evidence="6" id="KW-0050">Antiport</keyword>
<evidence type="ECO:0000256" key="4">
    <source>
        <dbReference type="ARBA" id="ARBA00020268"/>
    </source>
</evidence>
<dbReference type="EMBL" id="AP023418">
    <property type="protein sequence ID" value="BCK82042.1"/>
    <property type="molecule type" value="Genomic_DNA"/>
</dbReference>
<dbReference type="GO" id="GO:0005886">
    <property type="term" value="C:plasma membrane"/>
    <property type="evidence" value="ECO:0007669"/>
    <property type="project" value="UniProtKB-SubCell"/>
</dbReference>
<feature type="transmembrane region" description="Helical" evidence="13">
    <location>
        <begin position="431"/>
        <end position="453"/>
    </location>
</feature>
<dbReference type="Proteomes" id="UP000681035">
    <property type="component" value="Chromosome"/>
</dbReference>
<evidence type="ECO:0000256" key="11">
    <source>
        <dbReference type="ARBA" id="ARBA00023136"/>
    </source>
</evidence>
<feature type="transmembrane region" description="Helical" evidence="13">
    <location>
        <begin position="213"/>
        <end position="235"/>
    </location>
</feature>
<feature type="transmembrane region" description="Helical" evidence="13">
    <location>
        <begin position="20"/>
        <end position="44"/>
    </location>
</feature>
<feature type="transmembrane region" description="Helical" evidence="13">
    <location>
        <begin position="56"/>
        <end position="83"/>
    </location>
</feature>
<feature type="transmembrane region" description="Helical" evidence="13">
    <location>
        <begin position="279"/>
        <end position="299"/>
    </location>
</feature>
<evidence type="ECO:0000256" key="5">
    <source>
        <dbReference type="ARBA" id="ARBA00022448"/>
    </source>
</evidence>
<evidence type="ECO:0000256" key="1">
    <source>
        <dbReference type="ARBA" id="ARBA00003408"/>
    </source>
</evidence>